<evidence type="ECO:0000313" key="2">
    <source>
        <dbReference type="Proteomes" id="UP001165083"/>
    </source>
</evidence>
<proteinExistence type="predicted"/>
<gene>
    <name evidence="1" type="ORF">Plil01_001806900</name>
</gene>
<sequence length="382" mass="44502">MTNVLKINSPPPVTKEFKVDLKSSIKRFLEKRAQKLKKHRTNMVEFRLKKKEQLSTLQNQHRHLERTMKKCLRIIQNDVLVGSTLFGMTSHDTMRLREVVVEKEALRLQNIALRKKIENHETFREVLRSVSQLKDDKEKFMPVHQNDEGWWVHFPNNAPSFYFNPFSAKQIGATSNPLDCKFPVSQQAIGNFLGWEIYQALPEAHSAHVRFTKSVRCSLDTAYKVAAMREQDLRPLLRTPEDWSLTKRSEISTQILQKIDADTRVMVHNISGQTQLRYVFLARTAQWKLAGGRRKMGLSMIIVDSEENMLSRDSGWQQQDVEWITDGWALCTMTEADNNTVDVVYEQSGSCQNESHARLLMTQWIQFIVRWEQIVFPTLTLL</sequence>
<evidence type="ECO:0000313" key="1">
    <source>
        <dbReference type="EMBL" id="GMF65395.1"/>
    </source>
</evidence>
<protein>
    <submittedName>
        <fullName evidence="1">Unnamed protein product</fullName>
    </submittedName>
</protein>
<dbReference type="EMBL" id="BSXW01012464">
    <property type="protein sequence ID" value="GMF65395.1"/>
    <property type="molecule type" value="Genomic_DNA"/>
</dbReference>
<dbReference type="AlphaFoldDB" id="A0A9W7D7Z2"/>
<comment type="caution">
    <text evidence="1">The sequence shown here is derived from an EMBL/GenBank/DDBJ whole genome shotgun (WGS) entry which is preliminary data.</text>
</comment>
<reference evidence="1" key="1">
    <citation type="submission" date="2023-04" db="EMBL/GenBank/DDBJ databases">
        <title>Phytophthora lilii NBRC 32176.</title>
        <authorList>
            <person name="Ichikawa N."/>
            <person name="Sato H."/>
            <person name="Tonouchi N."/>
        </authorList>
    </citation>
    <scope>NUCLEOTIDE SEQUENCE</scope>
    <source>
        <strain evidence="1">NBRC 32176</strain>
    </source>
</reference>
<accession>A0A9W7D7Z2</accession>
<keyword evidence="2" id="KW-1185">Reference proteome</keyword>
<dbReference type="OrthoDB" id="127910at2759"/>
<dbReference type="Proteomes" id="UP001165083">
    <property type="component" value="Unassembled WGS sequence"/>
</dbReference>
<organism evidence="1 2">
    <name type="scientific">Phytophthora lilii</name>
    <dbReference type="NCBI Taxonomy" id="2077276"/>
    <lineage>
        <taxon>Eukaryota</taxon>
        <taxon>Sar</taxon>
        <taxon>Stramenopiles</taxon>
        <taxon>Oomycota</taxon>
        <taxon>Peronosporomycetes</taxon>
        <taxon>Peronosporales</taxon>
        <taxon>Peronosporaceae</taxon>
        <taxon>Phytophthora</taxon>
    </lineage>
</organism>
<name>A0A9W7D7Z2_9STRA</name>